<keyword evidence="2" id="KW-1185">Reference proteome</keyword>
<dbReference type="AlphaFoldDB" id="A0AAP0IZB0"/>
<gene>
    <name evidence="1" type="ORF">Sjap_013547</name>
</gene>
<reference evidence="1 2" key="1">
    <citation type="submission" date="2024-01" db="EMBL/GenBank/DDBJ databases">
        <title>Genome assemblies of Stephania.</title>
        <authorList>
            <person name="Yang L."/>
        </authorList>
    </citation>
    <scope>NUCLEOTIDE SEQUENCE [LARGE SCALE GENOMIC DNA]</scope>
    <source>
        <strain evidence="1">QJT</strain>
        <tissue evidence="1">Leaf</tissue>
    </source>
</reference>
<dbReference type="Proteomes" id="UP001417504">
    <property type="component" value="Unassembled WGS sequence"/>
</dbReference>
<sequence>MPVQLIGARHITKAAAPQPTSYCRHLPQFLFLSSCSICIGMRAGAVSQIFGDSRELLSRPSSRHVSTSQPVTRRGMWCGDVATGDWLRRDVVTGCGGDTWREEGRERSSCESPKIWETAPAFIPRQIEQLDEKRSIGR</sequence>
<evidence type="ECO:0000313" key="1">
    <source>
        <dbReference type="EMBL" id="KAK9123945.1"/>
    </source>
</evidence>
<protein>
    <submittedName>
        <fullName evidence="1">Uncharacterized protein</fullName>
    </submittedName>
</protein>
<dbReference type="EMBL" id="JBBNAE010000005">
    <property type="protein sequence ID" value="KAK9123945.1"/>
    <property type="molecule type" value="Genomic_DNA"/>
</dbReference>
<evidence type="ECO:0000313" key="2">
    <source>
        <dbReference type="Proteomes" id="UP001417504"/>
    </source>
</evidence>
<proteinExistence type="predicted"/>
<accession>A0AAP0IZB0</accession>
<comment type="caution">
    <text evidence="1">The sequence shown here is derived from an EMBL/GenBank/DDBJ whole genome shotgun (WGS) entry which is preliminary data.</text>
</comment>
<name>A0AAP0IZB0_9MAGN</name>
<organism evidence="1 2">
    <name type="scientific">Stephania japonica</name>
    <dbReference type="NCBI Taxonomy" id="461633"/>
    <lineage>
        <taxon>Eukaryota</taxon>
        <taxon>Viridiplantae</taxon>
        <taxon>Streptophyta</taxon>
        <taxon>Embryophyta</taxon>
        <taxon>Tracheophyta</taxon>
        <taxon>Spermatophyta</taxon>
        <taxon>Magnoliopsida</taxon>
        <taxon>Ranunculales</taxon>
        <taxon>Menispermaceae</taxon>
        <taxon>Menispermoideae</taxon>
        <taxon>Cissampelideae</taxon>
        <taxon>Stephania</taxon>
    </lineage>
</organism>